<protein>
    <submittedName>
        <fullName evidence="1">Uncharacterized protein</fullName>
    </submittedName>
</protein>
<gene>
    <name evidence="1" type="ORF">PPTG_22532</name>
</gene>
<sequence length="72" mass="8006">MTTVNPRIDLVTKNSWAETLSNRTLVLNCLSSRDAHTTDKLEDEVTAHAFDAAVVKLRKVEWTSDFAKAMAA</sequence>
<dbReference type="Proteomes" id="UP000018817">
    <property type="component" value="Unassembled WGS sequence"/>
</dbReference>
<reference evidence="2" key="1">
    <citation type="submission" date="2011-12" db="EMBL/GenBank/DDBJ databases">
        <authorList>
            <consortium name="The Broad Institute Genome Sequencing Platform"/>
            <person name="Russ C."/>
            <person name="Tyler B."/>
            <person name="Panabieres F."/>
            <person name="Shan W."/>
            <person name="Tripathy S."/>
            <person name="Grunwald N."/>
            <person name="Machado M."/>
            <person name="Young S.K."/>
            <person name="Zeng Q."/>
            <person name="Gargeya S."/>
            <person name="Fitzgerald M."/>
            <person name="Haas B."/>
            <person name="Abouelleil A."/>
            <person name="Alvarado L."/>
            <person name="Arachchi H.M."/>
            <person name="Berlin A."/>
            <person name="Chapman S.B."/>
            <person name="Gearin G."/>
            <person name="Goldberg J."/>
            <person name="Griggs A."/>
            <person name="Gujja S."/>
            <person name="Hansen M."/>
            <person name="Heiman D."/>
            <person name="Howarth C."/>
            <person name="Larimer J."/>
            <person name="Lui A."/>
            <person name="MacDonald P.J.P."/>
            <person name="McCowen C."/>
            <person name="Montmayeur A."/>
            <person name="Murphy C."/>
            <person name="Neiman D."/>
            <person name="Pearson M."/>
            <person name="Priest M."/>
            <person name="Roberts A."/>
            <person name="Saif S."/>
            <person name="Shea T."/>
            <person name="Sisk P."/>
            <person name="Stolte C."/>
            <person name="Sykes S."/>
            <person name="Wortman J."/>
            <person name="Nusbaum C."/>
            <person name="Birren B."/>
        </authorList>
    </citation>
    <scope>NUCLEOTIDE SEQUENCE [LARGE SCALE GENOMIC DNA]</scope>
    <source>
        <strain evidence="2">INRA-310</strain>
    </source>
</reference>
<reference evidence="1 2" key="2">
    <citation type="submission" date="2013-11" db="EMBL/GenBank/DDBJ databases">
        <title>The Genome Sequence of Phytophthora parasitica INRA-310.</title>
        <authorList>
            <consortium name="The Broad Institute Genomics Platform"/>
            <person name="Russ C."/>
            <person name="Tyler B."/>
            <person name="Panabieres F."/>
            <person name="Shan W."/>
            <person name="Tripathy S."/>
            <person name="Grunwald N."/>
            <person name="Machado M."/>
            <person name="Johnson C.S."/>
            <person name="Arredondo F."/>
            <person name="Hong C."/>
            <person name="Coffey M."/>
            <person name="Young S.K."/>
            <person name="Zeng Q."/>
            <person name="Gargeya S."/>
            <person name="Fitzgerald M."/>
            <person name="Abouelleil A."/>
            <person name="Alvarado L."/>
            <person name="Chapman S.B."/>
            <person name="Gainer-Dewar J."/>
            <person name="Goldberg J."/>
            <person name="Griggs A."/>
            <person name="Gujja S."/>
            <person name="Hansen M."/>
            <person name="Howarth C."/>
            <person name="Imamovic A."/>
            <person name="Ireland A."/>
            <person name="Larimer J."/>
            <person name="McCowan C."/>
            <person name="Murphy C."/>
            <person name="Pearson M."/>
            <person name="Poon T.W."/>
            <person name="Priest M."/>
            <person name="Roberts A."/>
            <person name="Saif S."/>
            <person name="Shea T."/>
            <person name="Sykes S."/>
            <person name="Wortman J."/>
            <person name="Nusbaum C."/>
            <person name="Birren B."/>
        </authorList>
    </citation>
    <scope>NUCLEOTIDE SEQUENCE [LARGE SCALE GENOMIC DNA]</scope>
    <source>
        <strain evidence="1 2">INRA-310</strain>
    </source>
</reference>
<evidence type="ECO:0000313" key="2">
    <source>
        <dbReference type="Proteomes" id="UP000018817"/>
    </source>
</evidence>
<dbReference type="VEuPathDB" id="FungiDB:PPTG_22532"/>
<dbReference type="AlphaFoldDB" id="W2QF03"/>
<organism evidence="1 2">
    <name type="scientific">Phytophthora nicotianae (strain INRA-310)</name>
    <name type="common">Phytophthora parasitica</name>
    <dbReference type="NCBI Taxonomy" id="761204"/>
    <lineage>
        <taxon>Eukaryota</taxon>
        <taxon>Sar</taxon>
        <taxon>Stramenopiles</taxon>
        <taxon>Oomycota</taxon>
        <taxon>Peronosporomycetes</taxon>
        <taxon>Peronosporales</taxon>
        <taxon>Peronosporaceae</taxon>
        <taxon>Phytophthora</taxon>
    </lineage>
</organism>
<dbReference type="GeneID" id="20191131"/>
<name>W2QF03_PHYN3</name>
<evidence type="ECO:0000313" key="1">
    <source>
        <dbReference type="EMBL" id="ETN11747.1"/>
    </source>
</evidence>
<dbReference type="EMBL" id="KI669578">
    <property type="protein sequence ID" value="ETN11747.1"/>
    <property type="molecule type" value="Genomic_DNA"/>
</dbReference>
<dbReference type="RefSeq" id="XP_008903023.1">
    <property type="nucleotide sequence ID" value="XM_008904775.1"/>
</dbReference>
<accession>W2QF03</accession>
<proteinExistence type="predicted"/>